<organism evidence="10 11">
    <name type="scientific">Geotalea uraniireducens</name>
    <dbReference type="NCBI Taxonomy" id="351604"/>
    <lineage>
        <taxon>Bacteria</taxon>
        <taxon>Pseudomonadati</taxon>
        <taxon>Thermodesulfobacteriota</taxon>
        <taxon>Desulfuromonadia</taxon>
        <taxon>Geobacterales</taxon>
        <taxon>Geobacteraceae</taxon>
        <taxon>Geotalea</taxon>
    </lineage>
</organism>
<dbReference type="Proteomes" id="UP001317705">
    <property type="component" value="Chromosome"/>
</dbReference>
<dbReference type="PROSITE" id="PS50929">
    <property type="entry name" value="ABC_TM1F"/>
    <property type="match status" value="1"/>
</dbReference>
<dbReference type="EMBL" id="AP027151">
    <property type="protein sequence ID" value="BDV41199.1"/>
    <property type="molecule type" value="Genomic_DNA"/>
</dbReference>
<feature type="transmembrane region" description="Helical" evidence="7">
    <location>
        <begin position="168"/>
        <end position="187"/>
    </location>
</feature>
<dbReference type="InterPro" id="IPR011527">
    <property type="entry name" value="ABC1_TM_dom"/>
</dbReference>
<evidence type="ECO:0000256" key="1">
    <source>
        <dbReference type="ARBA" id="ARBA00004651"/>
    </source>
</evidence>
<dbReference type="InterPro" id="IPR003439">
    <property type="entry name" value="ABC_transporter-like_ATP-bd"/>
</dbReference>
<keyword evidence="11" id="KW-1185">Reference proteome</keyword>
<gene>
    <name evidence="10" type="ORF">GURASL_01220</name>
</gene>
<dbReference type="InterPro" id="IPR003593">
    <property type="entry name" value="AAA+_ATPase"/>
</dbReference>
<evidence type="ECO:0000256" key="2">
    <source>
        <dbReference type="ARBA" id="ARBA00022692"/>
    </source>
</evidence>
<keyword evidence="4 10" id="KW-0067">ATP-binding</keyword>
<feature type="transmembrane region" description="Helical" evidence="7">
    <location>
        <begin position="139"/>
        <end position="162"/>
    </location>
</feature>
<dbReference type="Gene3D" id="1.20.1560.10">
    <property type="entry name" value="ABC transporter type 1, transmembrane domain"/>
    <property type="match status" value="1"/>
</dbReference>
<feature type="domain" description="ABC transporter" evidence="8">
    <location>
        <begin position="346"/>
        <end position="579"/>
    </location>
</feature>
<reference evidence="10 11" key="1">
    <citation type="submission" date="2022-12" db="EMBL/GenBank/DDBJ databases">
        <title>Polyphasic characterization of Geotalea uranireducens NIT-SL11 newly isolated from a complex of sewage sludge and microbially reduced graphene oxide.</title>
        <authorList>
            <person name="Xie L."/>
            <person name="Yoshida N."/>
            <person name="Meng L."/>
        </authorList>
    </citation>
    <scope>NUCLEOTIDE SEQUENCE [LARGE SCALE GENOMIC DNA]</scope>
    <source>
        <strain evidence="10 11">NIT-SL11</strain>
    </source>
</reference>
<keyword evidence="6 7" id="KW-0472">Membrane</keyword>
<dbReference type="Gene3D" id="3.40.50.300">
    <property type="entry name" value="P-loop containing nucleotide triphosphate hydrolases"/>
    <property type="match status" value="1"/>
</dbReference>
<dbReference type="InterPro" id="IPR027417">
    <property type="entry name" value="P-loop_NTPase"/>
</dbReference>
<keyword evidence="3" id="KW-0547">Nucleotide-binding</keyword>
<feature type="transmembrane region" description="Helical" evidence="7">
    <location>
        <begin position="68"/>
        <end position="87"/>
    </location>
</feature>
<evidence type="ECO:0000259" key="8">
    <source>
        <dbReference type="PROSITE" id="PS50893"/>
    </source>
</evidence>
<evidence type="ECO:0000256" key="7">
    <source>
        <dbReference type="SAM" id="Phobius"/>
    </source>
</evidence>
<evidence type="ECO:0000259" key="9">
    <source>
        <dbReference type="PROSITE" id="PS50929"/>
    </source>
</evidence>
<evidence type="ECO:0000256" key="3">
    <source>
        <dbReference type="ARBA" id="ARBA00022741"/>
    </source>
</evidence>
<keyword evidence="2 7" id="KW-0812">Transmembrane</keyword>
<evidence type="ECO:0000256" key="6">
    <source>
        <dbReference type="ARBA" id="ARBA00023136"/>
    </source>
</evidence>
<proteinExistence type="predicted"/>
<protein>
    <submittedName>
        <fullName evidence="10">ABC transporter ATP-binding protein</fullName>
    </submittedName>
</protein>
<dbReference type="InterPro" id="IPR039421">
    <property type="entry name" value="Type_1_exporter"/>
</dbReference>
<accession>A0ABM8EFM6</accession>
<dbReference type="PROSITE" id="PS00211">
    <property type="entry name" value="ABC_TRANSPORTER_1"/>
    <property type="match status" value="1"/>
</dbReference>
<dbReference type="Pfam" id="PF00005">
    <property type="entry name" value="ABC_tran"/>
    <property type="match status" value="1"/>
</dbReference>
<dbReference type="PROSITE" id="PS50893">
    <property type="entry name" value="ABC_TRANSPORTER_2"/>
    <property type="match status" value="1"/>
</dbReference>
<dbReference type="SUPFAM" id="SSF90123">
    <property type="entry name" value="ABC transporter transmembrane region"/>
    <property type="match status" value="1"/>
</dbReference>
<feature type="transmembrane region" description="Helical" evidence="7">
    <location>
        <begin position="252"/>
        <end position="272"/>
    </location>
</feature>
<dbReference type="CDD" id="cd18541">
    <property type="entry name" value="ABC_6TM_TmrB_like"/>
    <property type="match status" value="1"/>
</dbReference>
<dbReference type="GO" id="GO:0005524">
    <property type="term" value="F:ATP binding"/>
    <property type="evidence" value="ECO:0007669"/>
    <property type="project" value="UniProtKB-KW"/>
</dbReference>
<dbReference type="PANTHER" id="PTHR43394">
    <property type="entry name" value="ATP-DEPENDENT PERMEASE MDL1, MITOCHONDRIAL"/>
    <property type="match status" value="1"/>
</dbReference>
<evidence type="ECO:0000313" key="10">
    <source>
        <dbReference type="EMBL" id="BDV41199.1"/>
    </source>
</evidence>
<feature type="domain" description="ABC transmembrane type-1" evidence="9">
    <location>
        <begin position="29"/>
        <end position="312"/>
    </location>
</feature>
<dbReference type="PANTHER" id="PTHR43394:SF1">
    <property type="entry name" value="ATP-BINDING CASSETTE SUB-FAMILY B MEMBER 10, MITOCHONDRIAL"/>
    <property type="match status" value="1"/>
</dbReference>
<dbReference type="InterPro" id="IPR017871">
    <property type="entry name" value="ABC_transporter-like_CS"/>
</dbReference>
<evidence type="ECO:0000256" key="4">
    <source>
        <dbReference type="ARBA" id="ARBA00022840"/>
    </source>
</evidence>
<comment type="subcellular location">
    <subcellularLocation>
        <location evidence="1">Cell membrane</location>
        <topology evidence="1">Multi-pass membrane protein</topology>
    </subcellularLocation>
</comment>
<evidence type="ECO:0000256" key="5">
    <source>
        <dbReference type="ARBA" id="ARBA00022989"/>
    </source>
</evidence>
<feature type="transmembrane region" description="Helical" evidence="7">
    <location>
        <begin position="27"/>
        <end position="48"/>
    </location>
</feature>
<name>A0ABM8EFM6_9BACT</name>
<dbReference type="InterPro" id="IPR036640">
    <property type="entry name" value="ABC1_TM_sf"/>
</dbReference>
<dbReference type="SUPFAM" id="SSF52540">
    <property type="entry name" value="P-loop containing nucleoside triphosphate hydrolases"/>
    <property type="match status" value="1"/>
</dbReference>
<keyword evidence="5 7" id="KW-1133">Transmembrane helix</keyword>
<feature type="transmembrane region" description="Helical" evidence="7">
    <location>
        <begin position="292"/>
        <end position="310"/>
    </location>
</feature>
<evidence type="ECO:0000313" key="11">
    <source>
        <dbReference type="Proteomes" id="UP001317705"/>
    </source>
</evidence>
<dbReference type="Pfam" id="PF00664">
    <property type="entry name" value="ABC_membrane"/>
    <property type="match status" value="1"/>
</dbReference>
<dbReference type="SMART" id="SM00382">
    <property type="entry name" value="AAA"/>
    <property type="match status" value="1"/>
</dbReference>
<sequence>MADFSDARWRIGELGRLYGYLKGNRRAYLFGALCLLGTNGCALLIPWLLKLAVEGLRQPATAHHAPVWYGGAIIVAALLQGGIRIFSRTTFLHAARRVEFAIREDLYGKLLTLDLPYFAGERTGDILSRFANDLTNVRMLLGFGVLNVINTTIIYGAALVLMGSINPFLTVCAVAPFPLMILAVKRISRRMFHHSKRAQEELARLSSQAEETISAAAVVRAYCREESAIDMLRETCRRYLASSMAMARLRGVMLPLMAATSALGTLIVLFLGGERVITGVMTLGDFVAFNGYLAMLVWPTVVMGWILNLLQRGAASMSRLNEVLQASPAIAETEGAGAPLPLGGAIELRKLSFGYDGPPVLNDLSLRVERGSRLGIVGPVGSGKSTLVRLLTRLYPVADGMLFIDGVDVNRLPLALLREAVGFVPQESFLFSRSIRDNITYGREGASSAEIEAAAELASLAAEVRRFPNGYETLVGERGVTLSGGQKQRVAIARALLKNPPILVLDDPLSAVDARTEAEILRGLAGYYGERTVIIVTHRLSAVRDCSTIVVLREGRIAEQGGHDELVARDGLYAAMWREQQLRAELAGL</sequence>